<evidence type="ECO:0000313" key="3">
    <source>
        <dbReference type="EMBL" id="MFC4402592.1"/>
    </source>
</evidence>
<name>A0ABV8WSL4_9BACI</name>
<dbReference type="CDD" id="cd03817">
    <property type="entry name" value="GT4_UGDG-like"/>
    <property type="match status" value="1"/>
</dbReference>
<dbReference type="Pfam" id="PF13439">
    <property type="entry name" value="Glyco_transf_4"/>
    <property type="match status" value="1"/>
</dbReference>
<dbReference type="Gene3D" id="3.40.50.2000">
    <property type="entry name" value="Glycogen Phosphorylase B"/>
    <property type="match status" value="2"/>
</dbReference>
<accession>A0ABV8WSL4</accession>
<proteinExistence type="predicted"/>
<dbReference type="InterPro" id="IPR001296">
    <property type="entry name" value="Glyco_trans_1"/>
</dbReference>
<reference evidence="4" key="1">
    <citation type="journal article" date="2019" name="Int. J. Syst. Evol. Microbiol.">
        <title>The Global Catalogue of Microorganisms (GCM) 10K type strain sequencing project: providing services to taxonomists for standard genome sequencing and annotation.</title>
        <authorList>
            <consortium name="The Broad Institute Genomics Platform"/>
            <consortium name="The Broad Institute Genome Sequencing Center for Infectious Disease"/>
            <person name="Wu L."/>
            <person name="Ma J."/>
        </authorList>
    </citation>
    <scope>NUCLEOTIDE SEQUENCE [LARGE SCALE GENOMIC DNA]</scope>
    <source>
        <strain evidence="4">CCUG 37865</strain>
    </source>
</reference>
<dbReference type="Proteomes" id="UP001595882">
    <property type="component" value="Unassembled WGS sequence"/>
</dbReference>
<sequence length="399" mass="46024">MKILITTEWYSPVINGVVTSIVNLKKELQKLGHEVRILTLSNETKSYIENDITYISSLGVGKIYPGARVTLFKNYKYLQQLMEWRPDIIHSQCEFSTFRLAKHLAKCLRIPIIHTYHTVYEDYTHYFSPNQKWGKAMVAVFSRKVLKNATYVIAPTEKVSKLLQSYGVKQPIKVIPTGIDLSCFQQSNSKQAKTDIRERLSIPMDDYLLIFVGRLAKEKNLEEILTYFSKINHKHMSLLIVGDGPQRQYLERYARKLNIEDKVIFTGMVSPEEIPSYYQSADIFVSASNSETQGLTYIEALASGLPALCRKDPCLESVVEDGVNGWLFENFREFERYIERILLDQNRYINLSANATKKAYEDYSSVSFAKNIEDVYYDAISLYHQSKDIVYINQSGINQ</sequence>
<keyword evidence="4" id="KW-1185">Reference proteome</keyword>
<dbReference type="InterPro" id="IPR028098">
    <property type="entry name" value="Glyco_trans_4-like_N"/>
</dbReference>
<comment type="caution">
    <text evidence="3">The sequence shown here is derived from an EMBL/GenBank/DDBJ whole genome shotgun (WGS) entry which is preliminary data.</text>
</comment>
<feature type="domain" description="Glycosyl transferase family 1" evidence="1">
    <location>
        <begin position="193"/>
        <end position="357"/>
    </location>
</feature>
<dbReference type="InterPro" id="IPR050194">
    <property type="entry name" value="Glycosyltransferase_grp1"/>
</dbReference>
<evidence type="ECO:0000313" key="4">
    <source>
        <dbReference type="Proteomes" id="UP001595882"/>
    </source>
</evidence>
<evidence type="ECO:0000259" key="2">
    <source>
        <dbReference type="Pfam" id="PF13439"/>
    </source>
</evidence>
<organism evidence="3 4">
    <name type="scientific">Gracilibacillus xinjiangensis</name>
    <dbReference type="NCBI Taxonomy" id="1193282"/>
    <lineage>
        <taxon>Bacteria</taxon>
        <taxon>Bacillati</taxon>
        <taxon>Bacillota</taxon>
        <taxon>Bacilli</taxon>
        <taxon>Bacillales</taxon>
        <taxon>Bacillaceae</taxon>
        <taxon>Gracilibacillus</taxon>
    </lineage>
</organism>
<gene>
    <name evidence="3" type="ORF">ACFOY7_05860</name>
</gene>
<protein>
    <submittedName>
        <fullName evidence="3">Glycosyltransferase family 4 protein</fullName>
    </submittedName>
</protein>
<dbReference type="Pfam" id="PF00534">
    <property type="entry name" value="Glycos_transf_1"/>
    <property type="match status" value="1"/>
</dbReference>
<dbReference type="EMBL" id="JBHSDT010000004">
    <property type="protein sequence ID" value="MFC4402592.1"/>
    <property type="molecule type" value="Genomic_DNA"/>
</dbReference>
<dbReference type="RefSeq" id="WP_390250326.1">
    <property type="nucleotide sequence ID" value="NZ_JBHSDT010000004.1"/>
</dbReference>
<feature type="domain" description="Glycosyltransferase subfamily 4-like N-terminal" evidence="2">
    <location>
        <begin position="14"/>
        <end position="182"/>
    </location>
</feature>
<dbReference type="PANTHER" id="PTHR45947">
    <property type="entry name" value="SULFOQUINOVOSYL TRANSFERASE SQD2"/>
    <property type="match status" value="1"/>
</dbReference>
<evidence type="ECO:0000259" key="1">
    <source>
        <dbReference type="Pfam" id="PF00534"/>
    </source>
</evidence>
<dbReference type="SUPFAM" id="SSF53756">
    <property type="entry name" value="UDP-Glycosyltransferase/glycogen phosphorylase"/>
    <property type="match status" value="1"/>
</dbReference>
<dbReference type="PANTHER" id="PTHR45947:SF3">
    <property type="entry name" value="SULFOQUINOVOSYL TRANSFERASE SQD2"/>
    <property type="match status" value="1"/>
</dbReference>